<evidence type="ECO:0000313" key="2">
    <source>
        <dbReference type="EMBL" id="SSD58441.1"/>
    </source>
</evidence>
<accession>A0A376B1C2</accession>
<keyword evidence="3" id="KW-1185">Reference proteome</keyword>
<feature type="region of interest" description="Disordered" evidence="1">
    <location>
        <begin position="373"/>
        <end position="394"/>
    </location>
</feature>
<proteinExistence type="predicted"/>
<protein>
    <submittedName>
        <fullName evidence="2">Uncharacterized protein</fullName>
    </submittedName>
</protein>
<reference evidence="3" key="1">
    <citation type="submission" date="2018-06" db="EMBL/GenBank/DDBJ databases">
        <authorList>
            <person name="Guldener U."/>
        </authorList>
    </citation>
    <scope>NUCLEOTIDE SEQUENCE [LARGE SCALE GENOMIC DNA]</scope>
    <source>
        <strain evidence="3">UTAD17</strain>
    </source>
</reference>
<dbReference type="Proteomes" id="UP000262825">
    <property type="component" value="Unassembled WGS sequence"/>
</dbReference>
<evidence type="ECO:0000313" key="3">
    <source>
        <dbReference type="Proteomes" id="UP000262825"/>
    </source>
</evidence>
<organism evidence="2 3">
    <name type="scientific">Saccharomycodes ludwigii</name>
    <dbReference type="NCBI Taxonomy" id="36035"/>
    <lineage>
        <taxon>Eukaryota</taxon>
        <taxon>Fungi</taxon>
        <taxon>Dikarya</taxon>
        <taxon>Ascomycota</taxon>
        <taxon>Saccharomycotina</taxon>
        <taxon>Saccharomycetes</taxon>
        <taxon>Saccharomycodales</taxon>
        <taxon>Saccharomycodaceae</taxon>
        <taxon>Saccharomycodes</taxon>
    </lineage>
</organism>
<dbReference type="AlphaFoldDB" id="A0A376B1C2"/>
<dbReference type="EMBL" id="UFAJ01000013">
    <property type="protein sequence ID" value="SSD58441.1"/>
    <property type="molecule type" value="Genomic_DNA"/>
</dbReference>
<dbReference type="OrthoDB" id="4068368at2759"/>
<evidence type="ECO:0000256" key="1">
    <source>
        <dbReference type="SAM" id="MobiDB-lite"/>
    </source>
</evidence>
<sequence length="649" mass="73135">MVLNNVYNTQNGENDKNKDQEKQLFVNPHDMLYKNSEQTLRPDLDAWPRNISTTNLSFGTTRDLTSSTDTKINSSIKTSFMNKISFINKLQNKQTEPNFDIEENDGLAKRYVNRLSVIPDMSYCTENENKMDDNNNNTIELERIDSLLLPPCSTPPQSALMGKNQTKSCATTKPLNRLEFSSDQDDNNTISMENDYFDKYSADIPIIPTGNTAKPVVDLSFLDLPKHDNIRITTELSKIEDDVERIDNSKLLGAEPPIIYQNTEFMFPAKRDDGHNSFFANEKFQNNTDTVDMLDEFLQDRKQFHFEDENEGSIINEGLSYRESVLLEDSFQETPIHTHFTHKYKNSNAILSSPTKSVSSSIASGKLANIFNSSSPSTSPTATFSNHGGTKNNTNARHQHTYSLSSQRNNIISHKPSLSASSYSTVKHSPIGYTRVTSSTFGGPAINNSNHPPNTTLQMRTASSSPIKGKTRRLSAKLSLSNISFISEPDEQQKKRDGIVDFSYVQSLQKNHSPSKSVNSSKDTKLIISQPSTPIENRRISNFIKINLGDINLKNRKTSLVQNSELGAMKRKTADEVIYKEPYDTSEHVNEGRSTNTIFVNPQNVISNTVNKRINSENSNSSEESTFPNILVSEYDKEKWKIITDPIRI</sequence>
<dbReference type="VEuPathDB" id="FungiDB:SCODWIG_00202"/>
<gene>
    <name evidence="2" type="ORF">SCODWIG_00202</name>
</gene>
<name>A0A376B1C2_9ASCO</name>
<feature type="compositionally biased region" description="Low complexity" evidence="1">
    <location>
        <begin position="373"/>
        <end position="386"/>
    </location>
</feature>